<evidence type="ECO:0000313" key="5">
    <source>
        <dbReference type="EMBL" id="AZQ33032.1"/>
    </source>
</evidence>
<keyword evidence="1" id="KW-0596">Phosphopantetheine</keyword>
<organism evidence="5 6">
    <name type="scientific">Streptomyces cyaneochromogenes</name>
    <dbReference type="NCBI Taxonomy" id="2496836"/>
    <lineage>
        <taxon>Bacteria</taxon>
        <taxon>Bacillati</taxon>
        <taxon>Actinomycetota</taxon>
        <taxon>Actinomycetes</taxon>
        <taxon>Kitasatosporales</taxon>
        <taxon>Streptomycetaceae</taxon>
        <taxon>Streptomyces</taxon>
    </lineage>
</organism>
<dbReference type="SMART" id="SM01294">
    <property type="entry name" value="PKS_PP_betabranch"/>
    <property type="match status" value="1"/>
</dbReference>
<dbReference type="SUPFAM" id="SSF47336">
    <property type="entry name" value="ACP-like"/>
    <property type="match status" value="1"/>
</dbReference>
<dbReference type="Pfam" id="PF00550">
    <property type="entry name" value="PP-binding"/>
    <property type="match status" value="1"/>
</dbReference>
<evidence type="ECO:0000259" key="4">
    <source>
        <dbReference type="PROSITE" id="PS50075"/>
    </source>
</evidence>
<evidence type="ECO:0000256" key="2">
    <source>
        <dbReference type="ARBA" id="ARBA00022553"/>
    </source>
</evidence>
<dbReference type="SMART" id="SM00823">
    <property type="entry name" value="PKS_PP"/>
    <property type="match status" value="1"/>
</dbReference>
<proteinExistence type="predicted"/>
<dbReference type="KEGG" id="scya:EJ357_05880"/>
<dbReference type="EMBL" id="CP034539">
    <property type="protein sequence ID" value="AZQ33032.1"/>
    <property type="molecule type" value="Genomic_DNA"/>
</dbReference>
<protein>
    <recommendedName>
        <fullName evidence="4">Carrier domain-containing protein</fullName>
    </recommendedName>
</protein>
<dbReference type="PROSITE" id="PS50075">
    <property type="entry name" value="CARRIER"/>
    <property type="match status" value="1"/>
</dbReference>
<dbReference type="InterPro" id="IPR036736">
    <property type="entry name" value="ACP-like_sf"/>
</dbReference>
<dbReference type="InterPro" id="IPR009081">
    <property type="entry name" value="PP-bd_ACP"/>
</dbReference>
<keyword evidence="6" id="KW-1185">Reference proteome</keyword>
<dbReference type="Proteomes" id="UP000280298">
    <property type="component" value="Chromosome"/>
</dbReference>
<sequence>MSIAPDTRTATPQPLDRPLPQGNAPDLELWLTERVAFHLHRACDEIDPDTPLADYGIDSVAAISICGEIEQHYRLAVAPTIAYDFPTVHAITGHLAELLADKAKHDEEPS</sequence>
<dbReference type="OrthoDB" id="9023404at2"/>
<dbReference type="InterPro" id="IPR020806">
    <property type="entry name" value="PKS_PP-bd"/>
</dbReference>
<evidence type="ECO:0000313" key="6">
    <source>
        <dbReference type="Proteomes" id="UP000280298"/>
    </source>
</evidence>
<keyword evidence="2" id="KW-0597">Phosphoprotein</keyword>
<feature type="domain" description="Carrier" evidence="4">
    <location>
        <begin position="22"/>
        <end position="99"/>
    </location>
</feature>
<reference evidence="5 6" key="1">
    <citation type="journal article" date="2019" name="Int. J. Syst. Evol. Microbiol.">
        <title>Streptomyces cyaneochromogenes sp. nov., a blue pigment-producing actinomycete from manganese-contaminated soil.</title>
        <authorList>
            <person name="Tang X."/>
            <person name="Zhao J."/>
            <person name="Li K."/>
            <person name="Chen Z."/>
            <person name="Sun Y."/>
            <person name="Gao J."/>
        </authorList>
    </citation>
    <scope>NUCLEOTIDE SEQUENCE [LARGE SCALE GENOMIC DNA]</scope>
    <source>
        <strain evidence="5 6">MK-45</strain>
    </source>
</reference>
<dbReference type="Gene3D" id="1.10.1200.10">
    <property type="entry name" value="ACP-like"/>
    <property type="match status" value="1"/>
</dbReference>
<accession>A0A3S9M1K5</accession>
<dbReference type="GO" id="GO:0031177">
    <property type="term" value="F:phosphopantetheine binding"/>
    <property type="evidence" value="ECO:0007669"/>
    <property type="project" value="InterPro"/>
</dbReference>
<name>A0A3S9M1K5_9ACTN</name>
<dbReference type="AlphaFoldDB" id="A0A3S9M1K5"/>
<evidence type="ECO:0000256" key="1">
    <source>
        <dbReference type="ARBA" id="ARBA00022450"/>
    </source>
</evidence>
<dbReference type="RefSeq" id="WP_126389292.1">
    <property type="nucleotide sequence ID" value="NZ_CP034539.1"/>
</dbReference>
<evidence type="ECO:0000256" key="3">
    <source>
        <dbReference type="SAM" id="MobiDB-lite"/>
    </source>
</evidence>
<dbReference type="GO" id="GO:0017000">
    <property type="term" value="P:antibiotic biosynthetic process"/>
    <property type="evidence" value="ECO:0007669"/>
    <property type="project" value="UniProtKB-ARBA"/>
</dbReference>
<feature type="region of interest" description="Disordered" evidence="3">
    <location>
        <begin position="1"/>
        <end position="23"/>
    </location>
</feature>
<gene>
    <name evidence="5" type="ORF">EJ357_05880</name>
</gene>